<dbReference type="InterPro" id="IPR050523">
    <property type="entry name" value="AKR_Detox_Biosynth"/>
</dbReference>
<feature type="domain" description="NADP-dependent oxidoreductase" evidence="2">
    <location>
        <begin position="39"/>
        <end position="348"/>
    </location>
</feature>
<accession>A0AAD4HWP2</accession>
<dbReference type="CDD" id="cd19075">
    <property type="entry name" value="AKR_AKR7A1-5"/>
    <property type="match status" value="1"/>
</dbReference>
<dbReference type="EMBL" id="JAHCVI010000002">
    <property type="protein sequence ID" value="KAG7289939.1"/>
    <property type="molecule type" value="Genomic_DNA"/>
</dbReference>
<name>A0AAD4HWP2_9PEZI</name>
<evidence type="ECO:0000313" key="3">
    <source>
        <dbReference type="EMBL" id="KAG7289939.1"/>
    </source>
</evidence>
<dbReference type="Proteomes" id="UP001197093">
    <property type="component" value="Unassembled WGS sequence"/>
</dbReference>
<dbReference type="Pfam" id="PF00248">
    <property type="entry name" value="Aldo_ket_red"/>
    <property type="match status" value="1"/>
</dbReference>
<dbReference type="PANTHER" id="PTHR43364">
    <property type="entry name" value="NADH-SPECIFIC METHYLGLYOXAL REDUCTASE-RELATED"/>
    <property type="match status" value="1"/>
</dbReference>
<evidence type="ECO:0000313" key="4">
    <source>
        <dbReference type="Proteomes" id="UP001197093"/>
    </source>
</evidence>
<dbReference type="AlphaFoldDB" id="A0AAD4HWP2"/>
<organism evidence="3 4">
    <name type="scientific">Staphylotrichum longicolle</name>
    <dbReference type="NCBI Taxonomy" id="669026"/>
    <lineage>
        <taxon>Eukaryota</taxon>
        <taxon>Fungi</taxon>
        <taxon>Dikarya</taxon>
        <taxon>Ascomycota</taxon>
        <taxon>Pezizomycotina</taxon>
        <taxon>Sordariomycetes</taxon>
        <taxon>Sordariomycetidae</taxon>
        <taxon>Sordariales</taxon>
        <taxon>Chaetomiaceae</taxon>
        <taxon>Staphylotrichum</taxon>
    </lineage>
</organism>
<proteinExistence type="predicted"/>
<evidence type="ECO:0000256" key="1">
    <source>
        <dbReference type="ARBA" id="ARBA00023002"/>
    </source>
</evidence>
<keyword evidence="1" id="KW-0560">Oxidoreductase</keyword>
<keyword evidence="4" id="KW-1185">Reference proteome</keyword>
<evidence type="ECO:0000259" key="2">
    <source>
        <dbReference type="Pfam" id="PF00248"/>
    </source>
</evidence>
<dbReference type="Gene3D" id="3.20.20.100">
    <property type="entry name" value="NADP-dependent oxidoreductase domain"/>
    <property type="match status" value="1"/>
</dbReference>
<protein>
    <recommendedName>
        <fullName evidence="2">NADP-dependent oxidoreductase domain-containing protein</fullName>
    </recommendedName>
</protein>
<dbReference type="SUPFAM" id="SSF51430">
    <property type="entry name" value="NAD(P)-linked oxidoreductase"/>
    <property type="match status" value="1"/>
</dbReference>
<reference evidence="3" key="1">
    <citation type="submission" date="2023-02" db="EMBL/GenBank/DDBJ databases">
        <authorList>
            <person name="Palmer J.M."/>
        </authorList>
    </citation>
    <scope>NUCLEOTIDE SEQUENCE</scope>
    <source>
        <strain evidence="3">FW57</strain>
    </source>
</reference>
<sequence>MSSSEKQTADVISDEPFVNLITRYIHHVAPHRPITQPRVILGLMTFGPDESTGARITDVGEFGKVLDKLQSRGYNEVDTARMYIGGKQEAFTREAGWKDRGLTLATKINYPTQPGENTYDKVLQSLDVSLKELGADCLDILYLHAAKQDRGTPFAETLRAINDLHKAGKFVNFGISNFTAFEVAEIVMTCKYNGWVRPTIYQAMYNAITRGIEAELIPACQRYGLDVVVYNPLAGGLLSGKIKSADMVPAEGRYSDSAALGKRYRERYFRDTTFRALQVIEKAVEEAGLTMSETALRWVVHHSALKIKDGNDGIIIGVSSIQQLDGNLTDLEKGPLPESVVKALDEAWAITKADTVVYWHHDLKYTYDTREALFGAGAQ</sequence>
<dbReference type="PANTHER" id="PTHR43364:SF4">
    <property type="entry name" value="NAD(P)-LINKED OXIDOREDUCTASE SUPERFAMILY PROTEIN"/>
    <property type="match status" value="1"/>
</dbReference>
<dbReference type="InterPro" id="IPR023210">
    <property type="entry name" value="NADP_OxRdtase_dom"/>
</dbReference>
<dbReference type="GO" id="GO:0016491">
    <property type="term" value="F:oxidoreductase activity"/>
    <property type="evidence" value="ECO:0007669"/>
    <property type="project" value="UniProtKB-KW"/>
</dbReference>
<gene>
    <name evidence="3" type="ORF">NEMBOFW57_006316</name>
</gene>
<comment type="caution">
    <text evidence="3">The sequence shown here is derived from an EMBL/GenBank/DDBJ whole genome shotgun (WGS) entry which is preliminary data.</text>
</comment>
<dbReference type="InterPro" id="IPR036812">
    <property type="entry name" value="NAD(P)_OxRdtase_dom_sf"/>
</dbReference>